<accession>A0A2B7X921</accession>
<organism evidence="1 2">
    <name type="scientific">Helicocarpus griseus UAMH5409</name>
    <dbReference type="NCBI Taxonomy" id="1447875"/>
    <lineage>
        <taxon>Eukaryota</taxon>
        <taxon>Fungi</taxon>
        <taxon>Dikarya</taxon>
        <taxon>Ascomycota</taxon>
        <taxon>Pezizomycotina</taxon>
        <taxon>Eurotiomycetes</taxon>
        <taxon>Eurotiomycetidae</taxon>
        <taxon>Onygenales</taxon>
        <taxon>Ajellomycetaceae</taxon>
        <taxon>Helicocarpus</taxon>
    </lineage>
</organism>
<dbReference type="InterPro" id="IPR027417">
    <property type="entry name" value="P-loop_NTPase"/>
</dbReference>
<dbReference type="Proteomes" id="UP000223968">
    <property type="component" value="Unassembled WGS sequence"/>
</dbReference>
<dbReference type="SUPFAM" id="SSF52540">
    <property type="entry name" value="P-loop containing nucleoside triphosphate hydrolases"/>
    <property type="match status" value="1"/>
</dbReference>
<protein>
    <recommendedName>
        <fullName evidence="3">Sulfotransferase domain-containing protein</fullName>
    </recommendedName>
</protein>
<dbReference type="InterPro" id="IPR053226">
    <property type="entry name" value="Pyrrolopyrazine_biosynth_F"/>
</dbReference>
<evidence type="ECO:0000313" key="1">
    <source>
        <dbReference type="EMBL" id="PGH05360.1"/>
    </source>
</evidence>
<dbReference type="EMBL" id="PDNB01000126">
    <property type="protein sequence ID" value="PGH05360.1"/>
    <property type="molecule type" value="Genomic_DNA"/>
</dbReference>
<dbReference type="STRING" id="1447875.A0A2B7X921"/>
<sequence length="334" mass="37959">MVTTSYPVADGVKFPIMLLTHPRSCSTAFERVLMTRRDALSCLNEPFADPSFFGPEACVERHHANGEIGARPGFEDCTFKSRMELIEMENVLDKRCFVKDMAFQLSPWQEKKLDKGPRIAPSYSSLQTDGDFDNPSVLPLPILSRFTWTFLIRHPQQSIPSLYRLSATPEKREATGWQYFLGSEAGYRELRQLFDYLDSQGLLGDTNRQQQGNGYSGPCVIDAADLLKQPERTVEAYCNYVGLDYQPAMLQWDTLEDDEQAAEVFATWTGFHMDAIRSRGLKKKDGVKIPTSAKNDYDSWVAEFGAEGARIIQDTIDANLVHYLYLKKFAMRLD</sequence>
<evidence type="ECO:0000313" key="2">
    <source>
        <dbReference type="Proteomes" id="UP000223968"/>
    </source>
</evidence>
<evidence type="ECO:0008006" key="3">
    <source>
        <dbReference type="Google" id="ProtNLM"/>
    </source>
</evidence>
<keyword evidence="2" id="KW-1185">Reference proteome</keyword>
<dbReference type="Gene3D" id="3.40.50.300">
    <property type="entry name" value="P-loop containing nucleotide triphosphate hydrolases"/>
    <property type="match status" value="1"/>
</dbReference>
<dbReference type="AlphaFoldDB" id="A0A2B7X921"/>
<gene>
    <name evidence="1" type="ORF">AJ79_06829</name>
</gene>
<reference evidence="1 2" key="1">
    <citation type="submission" date="2017-10" db="EMBL/GenBank/DDBJ databases">
        <title>Comparative genomics in systemic dimorphic fungi from Ajellomycetaceae.</title>
        <authorList>
            <person name="Munoz J.F."/>
            <person name="Mcewen J.G."/>
            <person name="Clay O.K."/>
            <person name="Cuomo C.A."/>
        </authorList>
    </citation>
    <scope>NUCLEOTIDE SEQUENCE [LARGE SCALE GENOMIC DNA]</scope>
    <source>
        <strain evidence="1 2">UAMH5409</strain>
    </source>
</reference>
<dbReference type="PANTHER" id="PTHR48419">
    <property type="entry name" value="SULFOTRANSFERASE DOMAIN-CONTAINING PROTEIN"/>
    <property type="match status" value="1"/>
</dbReference>
<proteinExistence type="predicted"/>
<dbReference type="OrthoDB" id="2405944at2759"/>
<comment type="caution">
    <text evidence="1">The sequence shown here is derived from an EMBL/GenBank/DDBJ whole genome shotgun (WGS) entry which is preliminary data.</text>
</comment>
<dbReference type="PANTHER" id="PTHR48419:SF1">
    <property type="entry name" value="SULFOTRANSFERASE DOMAIN-CONTAINING PROTEIN"/>
    <property type="match status" value="1"/>
</dbReference>
<name>A0A2B7X921_9EURO</name>